<dbReference type="InterPro" id="IPR017896">
    <property type="entry name" value="4Fe4S_Fe-S-bd"/>
</dbReference>
<keyword evidence="5 6" id="KW-0411">Iron-sulfur</keyword>
<evidence type="ECO:0000313" key="8">
    <source>
        <dbReference type="EMBL" id="KYF55352.1"/>
    </source>
</evidence>
<keyword evidence="4 6" id="KW-0408">Iron</keyword>
<keyword evidence="3 6" id="KW-0249">Electron transport</keyword>
<dbReference type="GO" id="GO:0009055">
    <property type="term" value="F:electron transfer activity"/>
    <property type="evidence" value="ECO:0007669"/>
    <property type="project" value="UniProtKB-UniRule"/>
</dbReference>
<dbReference type="Pfam" id="PF13459">
    <property type="entry name" value="Fer4_15"/>
    <property type="match status" value="1"/>
</dbReference>
<evidence type="ECO:0000256" key="1">
    <source>
        <dbReference type="ARBA" id="ARBA00022448"/>
    </source>
</evidence>
<protein>
    <recommendedName>
        <fullName evidence="6">Ferredoxin</fullName>
    </recommendedName>
</protein>
<dbReference type="AlphaFoldDB" id="A0A150PI72"/>
<dbReference type="GO" id="GO:0005506">
    <property type="term" value="F:iron ion binding"/>
    <property type="evidence" value="ECO:0007669"/>
    <property type="project" value="UniProtKB-UniRule"/>
</dbReference>
<feature type="domain" description="4Fe-4S ferredoxin-type" evidence="7">
    <location>
        <begin position="7"/>
        <end position="35"/>
    </location>
</feature>
<dbReference type="Gene3D" id="3.30.70.20">
    <property type="match status" value="1"/>
</dbReference>
<keyword evidence="2 6" id="KW-0479">Metal-binding</keyword>
<dbReference type="PROSITE" id="PS51379">
    <property type="entry name" value="4FE4S_FER_2"/>
    <property type="match status" value="1"/>
</dbReference>
<dbReference type="Proteomes" id="UP000075420">
    <property type="component" value="Unassembled WGS sequence"/>
</dbReference>
<proteinExistence type="predicted"/>
<dbReference type="PRINTS" id="PR00352">
    <property type="entry name" value="3FE4SFRDOXIN"/>
</dbReference>
<organism evidence="8 9">
    <name type="scientific">Sorangium cellulosum</name>
    <name type="common">Polyangium cellulosum</name>
    <dbReference type="NCBI Taxonomy" id="56"/>
    <lineage>
        <taxon>Bacteria</taxon>
        <taxon>Pseudomonadati</taxon>
        <taxon>Myxococcota</taxon>
        <taxon>Polyangia</taxon>
        <taxon>Polyangiales</taxon>
        <taxon>Polyangiaceae</taxon>
        <taxon>Sorangium</taxon>
    </lineage>
</organism>
<evidence type="ECO:0000256" key="2">
    <source>
        <dbReference type="ARBA" id="ARBA00022723"/>
    </source>
</evidence>
<evidence type="ECO:0000256" key="5">
    <source>
        <dbReference type="ARBA" id="ARBA00023014"/>
    </source>
</evidence>
<comment type="function">
    <text evidence="6">Ferredoxins are iron-sulfur proteins that transfer electrons in a wide variety of metabolic reactions.</text>
</comment>
<sequence length="71" mass="7447">MEVSSKLTVIVDHEKCCGAGQCVMVAPKVFDQRDDGIVILLDAEPPAEQHAAVREAVAVCPGAAIRLSESA</sequence>
<dbReference type="EMBL" id="JELY01001562">
    <property type="protein sequence ID" value="KYF55352.1"/>
    <property type="molecule type" value="Genomic_DNA"/>
</dbReference>
<reference evidence="8 9" key="1">
    <citation type="submission" date="2014-02" db="EMBL/GenBank/DDBJ databases">
        <title>The small core and large imbalanced accessory genome model reveals a collaborative survival strategy of Sorangium cellulosum strains in nature.</title>
        <authorList>
            <person name="Han K."/>
            <person name="Peng R."/>
            <person name="Blom J."/>
            <person name="Li Y.-Z."/>
        </authorList>
    </citation>
    <scope>NUCLEOTIDE SEQUENCE [LARGE SCALE GENOMIC DNA]</scope>
    <source>
        <strain evidence="8 9">So0157-25</strain>
    </source>
</reference>
<name>A0A150PI72_SORCE</name>
<evidence type="ECO:0000256" key="3">
    <source>
        <dbReference type="ARBA" id="ARBA00022982"/>
    </source>
</evidence>
<keyword evidence="1 6" id="KW-0813">Transport</keyword>
<accession>A0A150PI72</accession>
<gene>
    <name evidence="8" type="ORF">BE08_29630</name>
</gene>
<evidence type="ECO:0000259" key="7">
    <source>
        <dbReference type="PROSITE" id="PS51379"/>
    </source>
</evidence>
<dbReference type="InterPro" id="IPR001080">
    <property type="entry name" value="3Fe4S_ferredoxin"/>
</dbReference>
<dbReference type="PANTHER" id="PTHR36923">
    <property type="entry name" value="FERREDOXIN"/>
    <property type="match status" value="1"/>
</dbReference>
<dbReference type="SUPFAM" id="SSF54862">
    <property type="entry name" value="4Fe-4S ferredoxins"/>
    <property type="match status" value="1"/>
</dbReference>
<dbReference type="InterPro" id="IPR051269">
    <property type="entry name" value="Fe-S_cluster_ET"/>
</dbReference>
<evidence type="ECO:0000256" key="6">
    <source>
        <dbReference type="RuleBase" id="RU368020"/>
    </source>
</evidence>
<evidence type="ECO:0000256" key="4">
    <source>
        <dbReference type="ARBA" id="ARBA00023004"/>
    </source>
</evidence>
<comment type="caution">
    <text evidence="8">The sequence shown here is derived from an EMBL/GenBank/DDBJ whole genome shotgun (WGS) entry which is preliminary data.</text>
</comment>
<evidence type="ECO:0000313" key="9">
    <source>
        <dbReference type="Proteomes" id="UP000075420"/>
    </source>
</evidence>
<dbReference type="PANTHER" id="PTHR36923:SF3">
    <property type="entry name" value="FERREDOXIN"/>
    <property type="match status" value="1"/>
</dbReference>
<dbReference type="GO" id="GO:0051536">
    <property type="term" value="F:iron-sulfur cluster binding"/>
    <property type="evidence" value="ECO:0007669"/>
    <property type="project" value="UniProtKB-KW"/>
</dbReference>